<dbReference type="Proteomes" id="UP000029121">
    <property type="component" value="Unassembled WGS sequence"/>
</dbReference>
<dbReference type="Gene3D" id="3.10.450.10">
    <property type="match status" value="1"/>
</dbReference>
<dbReference type="KEGG" id="crb:17889516"/>
<dbReference type="STRING" id="81985.R0FZY9"/>
<evidence type="ECO:0000313" key="6">
    <source>
        <dbReference type="Proteomes" id="UP000029121"/>
    </source>
</evidence>
<feature type="chain" id="PRO_5018583546" description="Cystatin domain-containing protein" evidence="3">
    <location>
        <begin position="24"/>
        <end position="121"/>
    </location>
</feature>
<dbReference type="InterPro" id="IPR046350">
    <property type="entry name" value="Cystatin_sf"/>
</dbReference>
<dbReference type="SUPFAM" id="SSF54403">
    <property type="entry name" value="Cystatin/monellin"/>
    <property type="match status" value="1"/>
</dbReference>
<feature type="signal peptide" evidence="3">
    <location>
        <begin position="1"/>
        <end position="23"/>
    </location>
</feature>
<keyword evidence="2" id="KW-0789">Thiol protease inhibitor</keyword>
<keyword evidence="6" id="KW-1185">Reference proteome</keyword>
<dbReference type="eggNOG" id="ENOG502S46Q">
    <property type="taxonomic scope" value="Eukaryota"/>
</dbReference>
<keyword evidence="1" id="KW-0646">Protease inhibitor</keyword>
<dbReference type="Pfam" id="PF16845">
    <property type="entry name" value="SQAPI"/>
    <property type="match status" value="1"/>
</dbReference>
<evidence type="ECO:0000256" key="2">
    <source>
        <dbReference type="ARBA" id="ARBA00022704"/>
    </source>
</evidence>
<dbReference type="EMBL" id="KB870808">
    <property type="protein sequence ID" value="EOA28712.1"/>
    <property type="molecule type" value="Genomic_DNA"/>
</dbReference>
<proteinExistence type="predicted"/>
<dbReference type="InterPro" id="IPR000010">
    <property type="entry name" value="Cystatin_dom"/>
</dbReference>
<dbReference type="CDD" id="cd00042">
    <property type="entry name" value="CY"/>
    <property type="match status" value="1"/>
</dbReference>
<name>R0FZY9_9BRAS</name>
<keyword evidence="3" id="KW-0732">Signal</keyword>
<dbReference type="AlphaFoldDB" id="R0FZY9"/>
<accession>R0FZY9</accession>
<reference evidence="6" key="1">
    <citation type="journal article" date="2013" name="Nat. Genet.">
        <title>The Capsella rubella genome and the genomic consequences of rapid mating system evolution.</title>
        <authorList>
            <person name="Slotte T."/>
            <person name="Hazzouri K.M."/>
            <person name="Agren J.A."/>
            <person name="Koenig D."/>
            <person name="Maumus F."/>
            <person name="Guo Y.L."/>
            <person name="Steige K."/>
            <person name="Platts A.E."/>
            <person name="Escobar J.S."/>
            <person name="Newman L.K."/>
            <person name="Wang W."/>
            <person name="Mandakova T."/>
            <person name="Vello E."/>
            <person name="Smith L.M."/>
            <person name="Henz S.R."/>
            <person name="Steffen J."/>
            <person name="Takuno S."/>
            <person name="Brandvain Y."/>
            <person name="Coop G."/>
            <person name="Andolfatto P."/>
            <person name="Hu T.T."/>
            <person name="Blanchette M."/>
            <person name="Clark R.M."/>
            <person name="Quesneville H."/>
            <person name="Nordborg M."/>
            <person name="Gaut B.S."/>
            <person name="Lysak M.A."/>
            <person name="Jenkins J."/>
            <person name="Grimwood J."/>
            <person name="Chapman J."/>
            <person name="Prochnik S."/>
            <person name="Shu S."/>
            <person name="Rokhsar D."/>
            <person name="Schmutz J."/>
            <person name="Weigel D."/>
            <person name="Wright S.I."/>
        </authorList>
    </citation>
    <scope>NUCLEOTIDE SEQUENCE [LARGE SCALE GENOMIC DNA]</scope>
    <source>
        <strain evidence="6">cv. Monte Gargano</strain>
    </source>
</reference>
<evidence type="ECO:0000256" key="1">
    <source>
        <dbReference type="ARBA" id="ARBA00022690"/>
    </source>
</evidence>
<sequence length="121" mass="13336">MNKVFFLLLVSLVLLPLHVTVLAAIGSWTPISDVKDPHIVEIGEFAVSEYNKQSKSGLKYVKVVSGESQVVSGVNYRLLVAANDEVGGPSKNYEAVVFEKHWLKSMNLTSFKPATINARFL</sequence>
<dbReference type="PANTHER" id="PTHR47364:SF2">
    <property type="entry name" value="CYSTEINE PROTEINASE INHIBITOR 5"/>
    <property type="match status" value="1"/>
</dbReference>
<evidence type="ECO:0000313" key="5">
    <source>
        <dbReference type="EMBL" id="EOA28712.1"/>
    </source>
</evidence>
<dbReference type="OrthoDB" id="2016588at2759"/>
<evidence type="ECO:0000256" key="3">
    <source>
        <dbReference type="SAM" id="SignalP"/>
    </source>
</evidence>
<dbReference type="GO" id="GO:0004869">
    <property type="term" value="F:cysteine-type endopeptidase inhibitor activity"/>
    <property type="evidence" value="ECO:0007669"/>
    <property type="project" value="UniProtKB-KW"/>
</dbReference>
<protein>
    <recommendedName>
        <fullName evidence="4">Cystatin domain-containing protein</fullName>
    </recommendedName>
</protein>
<dbReference type="PANTHER" id="PTHR47364">
    <property type="entry name" value="CYSTEINE PROTEINASE INHIBITOR 5"/>
    <property type="match status" value="1"/>
</dbReference>
<evidence type="ECO:0000259" key="4">
    <source>
        <dbReference type="SMART" id="SM00043"/>
    </source>
</evidence>
<dbReference type="SMART" id="SM00043">
    <property type="entry name" value="CY"/>
    <property type="match status" value="1"/>
</dbReference>
<organism evidence="5 6">
    <name type="scientific">Capsella rubella</name>
    <dbReference type="NCBI Taxonomy" id="81985"/>
    <lineage>
        <taxon>Eukaryota</taxon>
        <taxon>Viridiplantae</taxon>
        <taxon>Streptophyta</taxon>
        <taxon>Embryophyta</taxon>
        <taxon>Tracheophyta</taxon>
        <taxon>Spermatophyta</taxon>
        <taxon>Magnoliopsida</taxon>
        <taxon>eudicotyledons</taxon>
        <taxon>Gunneridae</taxon>
        <taxon>Pentapetalae</taxon>
        <taxon>rosids</taxon>
        <taxon>malvids</taxon>
        <taxon>Brassicales</taxon>
        <taxon>Brassicaceae</taxon>
        <taxon>Camelineae</taxon>
        <taxon>Capsella</taxon>
    </lineage>
</organism>
<feature type="domain" description="Cystatin" evidence="4">
    <location>
        <begin position="23"/>
        <end position="114"/>
    </location>
</feature>
<gene>
    <name evidence="5" type="ORF">CARUB_v10024940mg</name>
</gene>